<dbReference type="EMBL" id="JBHFNQ010000210">
    <property type="protein sequence ID" value="MFB2880815.1"/>
    <property type="molecule type" value="Genomic_DNA"/>
</dbReference>
<keyword evidence="5 8" id="KW-0472">Membrane</keyword>
<dbReference type="PRINTS" id="PR00125">
    <property type="entry name" value="ATPASEDELTA"/>
</dbReference>
<evidence type="ECO:0000256" key="3">
    <source>
        <dbReference type="ARBA" id="ARBA00022781"/>
    </source>
</evidence>
<dbReference type="PROSITE" id="PS00389">
    <property type="entry name" value="ATPASE_DELTA"/>
    <property type="match status" value="1"/>
</dbReference>
<keyword evidence="10" id="KW-1185">Reference proteome</keyword>
<dbReference type="RefSeq" id="WP_413264339.1">
    <property type="nucleotide sequence ID" value="NZ_JBHFNQ010000210.1"/>
</dbReference>
<comment type="similarity">
    <text evidence="8">Belongs to the ATPase delta chain family.</text>
</comment>
<accession>A0ABV4XDE2</accession>
<dbReference type="SUPFAM" id="SSF47928">
    <property type="entry name" value="N-terminal domain of the delta subunit of the F1F0-ATP synthase"/>
    <property type="match status" value="1"/>
</dbReference>
<gene>
    <name evidence="8 9" type="primary">atpH</name>
    <name evidence="8" type="synonym">atpD</name>
    <name evidence="9" type="ORF">ACE1CC_28540</name>
</gene>
<evidence type="ECO:0000313" key="10">
    <source>
        <dbReference type="Proteomes" id="UP001576774"/>
    </source>
</evidence>
<dbReference type="Proteomes" id="UP001576774">
    <property type="component" value="Unassembled WGS sequence"/>
</dbReference>
<sequence length="184" mass="20518">MKGNLFGEAVAEPYAEAMMSVAQSQNLTEKFGEDARGLMELVKSSPELQKFLGDPLVPAAKRKEVISQIIGDQVHPFIKNFLMLLVDKKRILFLEPICQEYLNRLRELNQTVLAEVTSAVELNEDQKHSVREKVKSLSGAQQVELATKVDRDLIGGVIIKVGSQVFDASLRGQLRRISLRLSNA</sequence>
<proteinExistence type="inferred from homology"/>
<comment type="subcellular location">
    <subcellularLocation>
        <location evidence="8">Cellular thylakoid membrane</location>
        <topology evidence="8">Peripheral membrane protein</topology>
    </subcellularLocation>
    <subcellularLocation>
        <location evidence="1">Membrane</location>
    </subcellularLocation>
</comment>
<organism evidence="9 10">
    <name type="scientific">Floridaenema aerugineum BLCC-F46</name>
    <dbReference type="NCBI Taxonomy" id="3153654"/>
    <lineage>
        <taxon>Bacteria</taxon>
        <taxon>Bacillati</taxon>
        <taxon>Cyanobacteriota</taxon>
        <taxon>Cyanophyceae</taxon>
        <taxon>Oscillatoriophycideae</taxon>
        <taxon>Aerosakkonematales</taxon>
        <taxon>Aerosakkonemataceae</taxon>
        <taxon>Floridanema</taxon>
        <taxon>Floridanema aerugineum</taxon>
    </lineage>
</organism>
<dbReference type="InterPro" id="IPR026015">
    <property type="entry name" value="ATP_synth_OSCP/delta_N_sf"/>
</dbReference>
<dbReference type="InterPro" id="IPR000711">
    <property type="entry name" value="ATPase_OSCP/dsu"/>
</dbReference>
<dbReference type="Pfam" id="PF00213">
    <property type="entry name" value="OSCP"/>
    <property type="match status" value="1"/>
</dbReference>
<evidence type="ECO:0000256" key="6">
    <source>
        <dbReference type="ARBA" id="ARBA00023196"/>
    </source>
</evidence>
<keyword evidence="2 8" id="KW-0813">Transport</keyword>
<evidence type="ECO:0000256" key="5">
    <source>
        <dbReference type="ARBA" id="ARBA00023136"/>
    </source>
</evidence>
<protein>
    <recommendedName>
        <fullName evidence="8">ATP synthase subunit delta</fullName>
    </recommendedName>
    <alternativeName>
        <fullName evidence="8">ATP synthase F(1) sector subunit delta</fullName>
    </alternativeName>
    <alternativeName>
        <fullName evidence="8">F-type ATPase subunit delta</fullName>
        <shortName evidence="8">F-ATPase subunit delta</shortName>
    </alternativeName>
</protein>
<keyword evidence="8" id="KW-0793">Thylakoid</keyword>
<evidence type="ECO:0000256" key="4">
    <source>
        <dbReference type="ARBA" id="ARBA00023065"/>
    </source>
</evidence>
<evidence type="ECO:0000256" key="2">
    <source>
        <dbReference type="ARBA" id="ARBA00022448"/>
    </source>
</evidence>
<keyword evidence="4 8" id="KW-0406">Ion transport</keyword>
<comment type="caution">
    <text evidence="9">The sequence shown here is derived from an EMBL/GenBank/DDBJ whole genome shotgun (WGS) entry which is preliminary data.</text>
</comment>
<evidence type="ECO:0000256" key="7">
    <source>
        <dbReference type="ARBA" id="ARBA00023310"/>
    </source>
</evidence>
<name>A0ABV4XDE2_9CYAN</name>
<evidence type="ECO:0000256" key="8">
    <source>
        <dbReference type="HAMAP-Rule" id="MF_01416"/>
    </source>
</evidence>
<keyword evidence="7 8" id="KW-0066">ATP synthesis</keyword>
<dbReference type="NCBIfam" id="TIGR01145">
    <property type="entry name" value="ATP_synt_delta"/>
    <property type="match status" value="1"/>
</dbReference>
<keyword evidence="3 8" id="KW-0375">Hydrogen ion transport</keyword>
<keyword evidence="6 8" id="KW-0139">CF(1)</keyword>
<comment type="function">
    <text evidence="8">This protein is part of the stalk that links CF(0) to CF(1). It either transmits conformational changes from CF(0) to CF(1) or is implicated in proton conduction.</text>
</comment>
<dbReference type="HAMAP" id="MF_01416">
    <property type="entry name" value="ATP_synth_delta_bact"/>
    <property type="match status" value="1"/>
</dbReference>
<reference evidence="9 10" key="1">
    <citation type="submission" date="2024-09" db="EMBL/GenBank/DDBJ databases">
        <title>Floridaenema gen nov. (Aerosakkonemataceae, Aerosakkonematales ord. nov., Cyanobacteria) from benthic tropical and subtropical fresh waters, with the description of four new species.</title>
        <authorList>
            <person name="Moretto J.A."/>
            <person name="Berthold D.E."/>
            <person name="Lefler F.W."/>
            <person name="Huang I.-S."/>
            <person name="Laughinghouse H. IV."/>
        </authorList>
    </citation>
    <scope>NUCLEOTIDE SEQUENCE [LARGE SCALE GENOMIC DNA]</scope>
    <source>
        <strain evidence="9 10">BLCC-F46</strain>
    </source>
</reference>
<evidence type="ECO:0000313" key="9">
    <source>
        <dbReference type="EMBL" id="MFB2880815.1"/>
    </source>
</evidence>
<dbReference type="InterPro" id="IPR020781">
    <property type="entry name" value="ATPase_OSCP/d_CS"/>
</dbReference>
<evidence type="ECO:0000256" key="1">
    <source>
        <dbReference type="ARBA" id="ARBA00004370"/>
    </source>
</evidence>
<dbReference type="PANTHER" id="PTHR11910">
    <property type="entry name" value="ATP SYNTHASE DELTA CHAIN"/>
    <property type="match status" value="1"/>
</dbReference>
<dbReference type="Gene3D" id="1.10.520.20">
    <property type="entry name" value="N-terminal domain of the delta subunit of the F1F0-ATP synthase"/>
    <property type="match status" value="1"/>
</dbReference>
<comment type="function">
    <text evidence="8">F(1)F(0) ATP synthase produces ATP from ADP in the presence of a proton or sodium gradient. F-type ATPases consist of two structural domains, F(1) containing the extramembraneous catalytic core and F(0) containing the membrane proton channel, linked together by a central stalk and a peripheral stalk. During catalysis, ATP synthesis in the catalytic domain of F(1) is coupled via a rotary mechanism of the central stalk subunits to proton translocation.</text>
</comment>